<keyword evidence="2" id="KW-1185">Reference proteome</keyword>
<dbReference type="AlphaFoldDB" id="A0A5B7KIN9"/>
<organism evidence="1 2">
    <name type="scientific">Portunus trituberculatus</name>
    <name type="common">Swimming crab</name>
    <name type="synonym">Neptunus trituberculatus</name>
    <dbReference type="NCBI Taxonomy" id="210409"/>
    <lineage>
        <taxon>Eukaryota</taxon>
        <taxon>Metazoa</taxon>
        <taxon>Ecdysozoa</taxon>
        <taxon>Arthropoda</taxon>
        <taxon>Crustacea</taxon>
        <taxon>Multicrustacea</taxon>
        <taxon>Malacostraca</taxon>
        <taxon>Eumalacostraca</taxon>
        <taxon>Eucarida</taxon>
        <taxon>Decapoda</taxon>
        <taxon>Pleocyemata</taxon>
        <taxon>Brachyura</taxon>
        <taxon>Eubrachyura</taxon>
        <taxon>Portunoidea</taxon>
        <taxon>Portunidae</taxon>
        <taxon>Portuninae</taxon>
        <taxon>Portunus</taxon>
    </lineage>
</organism>
<gene>
    <name evidence="1" type="ORF">E2C01_102530</name>
</gene>
<dbReference type="Proteomes" id="UP000324222">
    <property type="component" value="Unassembled WGS sequence"/>
</dbReference>
<evidence type="ECO:0000313" key="2">
    <source>
        <dbReference type="Proteomes" id="UP000324222"/>
    </source>
</evidence>
<dbReference type="EMBL" id="VSRR010152609">
    <property type="protein sequence ID" value="MPD06706.1"/>
    <property type="molecule type" value="Genomic_DNA"/>
</dbReference>
<comment type="caution">
    <text evidence="1">The sequence shown here is derived from an EMBL/GenBank/DDBJ whole genome shotgun (WGS) entry which is preliminary data.</text>
</comment>
<protein>
    <submittedName>
        <fullName evidence="1">Uncharacterized protein</fullName>
    </submittedName>
</protein>
<name>A0A5B7KIN9_PORTR</name>
<evidence type="ECO:0000313" key="1">
    <source>
        <dbReference type="EMBL" id="MPD06706.1"/>
    </source>
</evidence>
<accession>A0A5B7KIN9</accession>
<sequence length="61" mass="7156">MERLTDDIRREHQEVYQTLPMFIVLELWTLSDGTGLAREELFRVILSCLTTLAKRYSVNSP</sequence>
<reference evidence="1 2" key="1">
    <citation type="submission" date="2019-05" db="EMBL/GenBank/DDBJ databases">
        <title>Another draft genome of Portunus trituberculatus and its Hox gene families provides insights of decapod evolution.</title>
        <authorList>
            <person name="Jeong J.-H."/>
            <person name="Song I."/>
            <person name="Kim S."/>
            <person name="Choi T."/>
            <person name="Kim D."/>
            <person name="Ryu S."/>
            <person name="Kim W."/>
        </authorList>
    </citation>
    <scope>NUCLEOTIDE SEQUENCE [LARGE SCALE GENOMIC DNA]</scope>
    <source>
        <tissue evidence="1">Muscle</tissue>
    </source>
</reference>
<proteinExistence type="predicted"/>